<name>A0A2W5KRA8_ANCNO</name>
<evidence type="ECO:0000256" key="2">
    <source>
        <dbReference type="ARBA" id="ARBA00022729"/>
    </source>
</evidence>
<protein>
    <recommendedName>
        <fullName evidence="4">Imelysin-like domain-containing protein</fullName>
    </recommendedName>
</protein>
<feature type="signal peptide" evidence="3">
    <location>
        <begin position="1"/>
        <end position="20"/>
    </location>
</feature>
<dbReference type="InterPro" id="IPR034984">
    <property type="entry name" value="Imelysin-like_IPPA"/>
</dbReference>
<evidence type="ECO:0000259" key="4">
    <source>
        <dbReference type="Pfam" id="PF09375"/>
    </source>
</evidence>
<feature type="chain" id="PRO_5016109083" description="Imelysin-like domain-containing protein" evidence="3">
    <location>
        <begin position="21"/>
        <end position="348"/>
    </location>
</feature>
<feature type="domain" description="Imelysin-like" evidence="4">
    <location>
        <begin position="38"/>
        <end position="324"/>
    </location>
</feature>
<dbReference type="CDD" id="cd14659">
    <property type="entry name" value="Imelysin-like_IPPA"/>
    <property type="match status" value="1"/>
</dbReference>
<evidence type="ECO:0000256" key="1">
    <source>
        <dbReference type="ARBA" id="ARBA00004196"/>
    </source>
</evidence>
<dbReference type="Pfam" id="PF09375">
    <property type="entry name" value="Peptidase_M75"/>
    <property type="match status" value="1"/>
</dbReference>
<dbReference type="InterPro" id="IPR018976">
    <property type="entry name" value="Imelysin-like"/>
</dbReference>
<gene>
    <name evidence="5" type="ORF">DI565_04240</name>
</gene>
<comment type="subcellular location">
    <subcellularLocation>
        <location evidence="1">Cell envelope</location>
    </subcellularLocation>
</comment>
<keyword evidence="2 3" id="KW-0732">Signal</keyword>
<proteinExistence type="predicted"/>
<dbReference type="EMBL" id="QFPN01000002">
    <property type="protein sequence ID" value="PZQ17938.1"/>
    <property type="molecule type" value="Genomic_DNA"/>
</dbReference>
<reference evidence="5 6" key="1">
    <citation type="submission" date="2017-08" db="EMBL/GenBank/DDBJ databases">
        <title>Infants hospitalized years apart are colonized by the same room-sourced microbial strains.</title>
        <authorList>
            <person name="Brooks B."/>
            <person name="Olm M.R."/>
            <person name="Firek B.A."/>
            <person name="Baker R."/>
            <person name="Thomas B.C."/>
            <person name="Morowitz M.J."/>
            <person name="Banfield J.F."/>
        </authorList>
    </citation>
    <scope>NUCLEOTIDE SEQUENCE [LARGE SCALE GENOMIC DNA]</scope>
    <source>
        <strain evidence="5">S2_005_003_R2_43</strain>
    </source>
</reference>
<organism evidence="5 6">
    <name type="scientific">Ancylobacter novellus</name>
    <name type="common">Thiobacillus novellus</name>
    <dbReference type="NCBI Taxonomy" id="921"/>
    <lineage>
        <taxon>Bacteria</taxon>
        <taxon>Pseudomonadati</taxon>
        <taxon>Pseudomonadota</taxon>
        <taxon>Alphaproteobacteria</taxon>
        <taxon>Hyphomicrobiales</taxon>
        <taxon>Xanthobacteraceae</taxon>
        <taxon>Ancylobacter</taxon>
    </lineage>
</organism>
<dbReference type="Gene3D" id="1.20.1420.20">
    <property type="entry name" value="M75 peptidase, HXXE motif"/>
    <property type="match status" value="1"/>
</dbReference>
<evidence type="ECO:0000256" key="3">
    <source>
        <dbReference type="SAM" id="SignalP"/>
    </source>
</evidence>
<dbReference type="GO" id="GO:0030313">
    <property type="term" value="C:cell envelope"/>
    <property type="evidence" value="ECO:0007669"/>
    <property type="project" value="UniProtKB-SubCell"/>
</dbReference>
<accession>A0A2W5KRA8</accession>
<sequence>MRRCFPALLILLVTSPPALAKAPEPGPLAAKAIETVLLPRYRTFADKTAAQTEAWKRACADGDPAPDLETLRDAYQQAADGWAAVEFVTTGPIATALRPDRVFFGPDRRNYVAKALAELAGKARDGEVSPETVRGASVAGQGFPALERVLWEPADLDGTARCRVGSAIAANLSGIAADVLAEWTAANGPLARLKRGEGDPVSFADPAQAAARLMTDLAGGVQRINDLKLLPVLGSGPDAARPKAAEGWRSGRSARAIRVTVASLAELAKVFAEAAPADVAKTDAKDFAAAQSAVAKLPDDIGAAAADPARRKTIDAAVAALKLAQRDVAQNLGPALGVPLGFNALDGD</sequence>
<dbReference type="InterPro" id="IPR038352">
    <property type="entry name" value="Imelysin_sf"/>
</dbReference>
<evidence type="ECO:0000313" key="5">
    <source>
        <dbReference type="EMBL" id="PZQ17938.1"/>
    </source>
</evidence>
<dbReference type="AlphaFoldDB" id="A0A2W5KRA8"/>
<dbReference type="Proteomes" id="UP000249577">
    <property type="component" value="Unassembled WGS sequence"/>
</dbReference>
<evidence type="ECO:0000313" key="6">
    <source>
        <dbReference type="Proteomes" id="UP000249577"/>
    </source>
</evidence>
<comment type="caution">
    <text evidence="5">The sequence shown here is derived from an EMBL/GenBank/DDBJ whole genome shotgun (WGS) entry which is preliminary data.</text>
</comment>